<comment type="caution">
    <text evidence="1">The sequence shown here is derived from an EMBL/GenBank/DDBJ whole genome shotgun (WGS) entry which is preliminary data.</text>
</comment>
<dbReference type="Gene3D" id="3.30.559.10">
    <property type="entry name" value="Chloramphenicol acetyltransferase-like domain"/>
    <property type="match status" value="1"/>
</dbReference>
<evidence type="ECO:0008006" key="3">
    <source>
        <dbReference type="Google" id="ProtNLM"/>
    </source>
</evidence>
<dbReference type="InterPro" id="IPR052058">
    <property type="entry name" value="Alcohol_O-acetyltransferase"/>
</dbReference>
<accession>A0A4Y7TWM5</accession>
<sequence>MPPRNQWKRVPSANPDGFTFERPLGHIEQVFYWDMVLHRTADILRDAEVEVDSSLRGRALSPSTLKWAWATLKQRYPLLGASVEERSQDDIVFAVDPARLLVASPVEVAIENAHSIQEVDESVGRMLNGCSPLSNDLLACVRILERTDDPTRVHILIHSSHVISDETALNTLVREYLQLLSDPNLSSVDAPMMDLLALSSATNDLHPDSNGSPARKRWRRAAGRIIMEQRRRGQVGGHTLPRKITSDTTQAPAYSRATSAAFSPEDTKQLMQSCRTNGLTFGSVLPILGQIAMARVLCKQYLQGSMSEDEWKFRKTEPMINIGPLNLRPFVDPQWFNDGGATNASLAIGFYFCQLPFIPLGSAANLSPGSPLPSCFDMFSKARFIHRCRMMKRNIMGFMQHPLFLEMNESWLPNRIHRLRNMALTMRAGGTPSRPGLEALSPQDQAKGGFVFNHGGATLGNLDAVLPWEYRALTDNGELPTRALQLIRTRSFLHCRPMELYLGASTFRQQMKFHVFWDGNVYEEDTVQGWLQELVECAKVYLAK</sequence>
<keyword evidence="2" id="KW-1185">Reference proteome</keyword>
<organism evidence="1 2">
    <name type="scientific">Coprinellus micaceus</name>
    <name type="common">Glistening ink-cap mushroom</name>
    <name type="synonym">Coprinus micaceus</name>
    <dbReference type="NCBI Taxonomy" id="71717"/>
    <lineage>
        <taxon>Eukaryota</taxon>
        <taxon>Fungi</taxon>
        <taxon>Dikarya</taxon>
        <taxon>Basidiomycota</taxon>
        <taxon>Agaricomycotina</taxon>
        <taxon>Agaricomycetes</taxon>
        <taxon>Agaricomycetidae</taxon>
        <taxon>Agaricales</taxon>
        <taxon>Agaricineae</taxon>
        <taxon>Psathyrellaceae</taxon>
        <taxon>Coprinellus</taxon>
    </lineage>
</organism>
<dbReference type="AlphaFoldDB" id="A0A4Y7TWM5"/>
<dbReference type="PANTHER" id="PTHR28037:SF1">
    <property type="entry name" value="ALCOHOL O-ACETYLTRANSFERASE 1-RELATED"/>
    <property type="match status" value="1"/>
</dbReference>
<dbReference type="PANTHER" id="PTHR28037">
    <property type="entry name" value="ALCOHOL O-ACETYLTRANSFERASE 1-RELATED"/>
    <property type="match status" value="1"/>
</dbReference>
<dbReference type="STRING" id="71717.A0A4Y7TWM5"/>
<protein>
    <recommendedName>
        <fullName evidence="3">CoA-dependent acyltransferase</fullName>
    </recommendedName>
</protein>
<proteinExistence type="predicted"/>
<dbReference type="Proteomes" id="UP000298030">
    <property type="component" value="Unassembled WGS sequence"/>
</dbReference>
<gene>
    <name evidence="1" type="ORF">FA13DRAFT_1621472</name>
</gene>
<name>A0A4Y7TWM5_COPMI</name>
<dbReference type="InterPro" id="IPR023213">
    <property type="entry name" value="CAT-like_dom_sf"/>
</dbReference>
<dbReference type="EMBL" id="QPFP01000003">
    <property type="protein sequence ID" value="TEB38278.1"/>
    <property type="molecule type" value="Genomic_DNA"/>
</dbReference>
<evidence type="ECO:0000313" key="1">
    <source>
        <dbReference type="EMBL" id="TEB38278.1"/>
    </source>
</evidence>
<dbReference type="OrthoDB" id="3264185at2759"/>
<reference evidence="1 2" key="1">
    <citation type="journal article" date="2019" name="Nat. Ecol. Evol.">
        <title>Megaphylogeny resolves global patterns of mushroom evolution.</title>
        <authorList>
            <person name="Varga T."/>
            <person name="Krizsan K."/>
            <person name="Foldi C."/>
            <person name="Dima B."/>
            <person name="Sanchez-Garcia M."/>
            <person name="Sanchez-Ramirez S."/>
            <person name="Szollosi G.J."/>
            <person name="Szarkandi J.G."/>
            <person name="Papp V."/>
            <person name="Albert L."/>
            <person name="Andreopoulos W."/>
            <person name="Angelini C."/>
            <person name="Antonin V."/>
            <person name="Barry K.W."/>
            <person name="Bougher N.L."/>
            <person name="Buchanan P."/>
            <person name="Buyck B."/>
            <person name="Bense V."/>
            <person name="Catcheside P."/>
            <person name="Chovatia M."/>
            <person name="Cooper J."/>
            <person name="Damon W."/>
            <person name="Desjardin D."/>
            <person name="Finy P."/>
            <person name="Geml J."/>
            <person name="Haridas S."/>
            <person name="Hughes K."/>
            <person name="Justo A."/>
            <person name="Karasinski D."/>
            <person name="Kautmanova I."/>
            <person name="Kiss B."/>
            <person name="Kocsube S."/>
            <person name="Kotiranta H."/>
            <person name="LaButti K.M."/>
            <person name="Lechner B.E."/>
            <person name="Liimatainen K."/>
            <person name="Lipzen A."/>
            <person name="Lukacs Z."/>
            <person name="Mihaltcheva S."/>
            <person name="Morgado L.N."/>
            <person name="Niskanen T."/>
            <person name="Noordeloos M.E."/>
            <person name="Ohm R.A."/>
            <person name="Ortiz-Santana B."/>
            <person name="Ovrebo C."/>
            <person name="Racz N."/>
            <person name="Riley R."/>
            <person name="Savchenko A."/>
            <person name="Shiryaev A."/>
            <person name="Soop K."/>
            <person name="Spirin V."/>
            <person name="Szebenyi C."/>
            <person name="Tomsovsky M."/>
            <person name="Tulloss R.E."/>
            <person name="Uehling J."/>
            <person name="Grigoriev I.V."/>
            <person name="Vagvolgyi C."/>
            <person name="Papp T."/>
            <person name="Martin F.M."/>
            <person name="Miettinen O."/>
            <person name="Hibbett D.S."/>
            <person name="Nagy L.G."/>
        </authorList>
    </citation>
    <scope>NUCLEOTIDE SEQUENCE [LARGE SCALE GENOMIC DNA]</scope>
    <source>
        <strain evidence="1 2">FP101781</strain>
    </source>
</reference>
<dbReference type="SUPFAM" id="SSF52777">
    <property type="entry name" value="CoA-dependent acyltransferases"/>
    <property type="match status" value="1"/>
</dbReference>
<evidence type="ECO:0000313" key="2">
    <source>
        <dbReference type="Proteomes" id="UP000298030"/>
    </source>
</evidence>
<dbReference type="Gene3D" id="3.30.559.30">
    <property type="entry name" value="Nonribosomal peptide synthetase, condensation domain"/>
    <property type="match status" value="1"/>
</dbReference>